<dbReference type="OrthoDB" id="31120at2157"/>
<dbReference type="PANTHER" id="PTHR39418">
    <property type="entry name" value="DEHYDROGENASE-RELATED"/>
    <property type="match status" value="1"/>
</dbReference>
<dbReference type="GeneID" id="97608437"/>
<dbReference type="Proteomes" id="UP000245934">
    <property type="component" value="Unassembled WGS sequence"/>
</dbReference>
<dbReference type="InterPro" id="IPR053194">
    <property type="entry name" value="tRNA_methyltr_O"/>
</dbReference>
<organism evidence="2 3">
    <name type="scientific">Methanospirillum stamsii</name>
    <dbReference type="NCBI Taxonomy" id="1277351"/>
    <lineage>
        <taxon>Archaea</taxon>
        <taxon>Methanobacteriati</taxon>
        <taxon>Methanobacteriota</taxon>
        <taxon>Stenosarchaea group</taxon>
        <taxon>Methanomicrobia</taxon>
        <taxon>Methanomicrobiales</taxon>
        <taxon>Methanospirillaceae</taxon>
        <taxon>Methanospirillum</taxon>
    </lineage>
</organism>
<proteinExistence type="predicted"/>
<reference evidence="2 3" key="1">
    <citation type="submission" date="2018-05" db="EMBL/GenBank/DDBJ databases">
        <title>Draft genome of Methanospirillum stamsii Pt1.</title>
        <authorList>
            <person name="Dueholm M.S."/>
            <person name="Nielsen P.H."/>
            <person name="Bakmann L.F."/>
            <person name="Otzen D.E."/>
        </authorList>
    </citation>
    <scope>NUCLEOTIDE SEQUENCE [LARGE SCALE GENOMIC DNA]</scope>
    <source>
        <strain evidence="2 3">Pt1</strain>
    </source>
</reference>
<dbReference type="PANTHER" id="PTHR39418:SF1">
    <property type="entry name" value="DEHYDROGENASE"/>
    <property type="match status" value="1"/>
</dbReference>
<evidence type="ECO:0000259" key="1">
    <source>
        <dbReference type="Pfam" id="PF02663"/>
    </source>
</evidence>
<dbReference type="Gene3D" id="3.30.1330.130">
    <property type="match status" value="1"/>
</dbReference>
<dbReference type="Pfam" id="PF02663">
    <property type="entry name" value="FmdE"/>
    <property type="match status" value="1"/>
</dbReference>
<feature type="domain" description="Formylmethanofuran dehydrogenase subunit E" evidence="1">
    <location>
        <begin position="14"/>
        <end position="121"/>
    </location>
</feature>
<evidence type="ECO:0000313" key="3">
    <source>
        <dbReference type="Proteomes" id="UP000245934"/>
    </source>
</evidence>
<protein>
    <submittedName>
        <fullName evidence="2">Formylmethanofuran dehydrogenase</fullName>
    </submittedName>
</protein>
<dbReference type="InterPro" id="IPR003814">
    <property type="entry name" value="FmdEsu_dom"/>
</dbReference>
<dbReference type="SUPFAM" id="SSF143555">
    <property type="entry name" value="FwdE-like"/>
    <property type="match status" value="1"/>
</dbReference>
<gene>
    <name evidence="2" type="ORF">DLD82_13840</name>
</gene>
<name>A0A2V2MUU6_9EURY</name>
<dbReference type="EMBL" id="QGMZ01000035">
    <property type="protein sequence ID" value="PWR71149.1"/>
    <property type="molecule type" value="Genomic_DNA"/>
</dbReference>
<evidence type="ECO:0000313" key="2">
    <source>
        <dbReference type="EMBL" id="PWR71149.1"/>
    </source>
</evidence>
<dbReference type="AlphaFoldDB" id="A0A2V2MUU6"/>
<keyword evidence="3" id="KW-1185">Reference proteome</keyword>
<accession>A0A2V2MUU6</accession>
<comment type="caution">
    <text evidence="2">The sequence shown here is derived from an EMBL/GenBank/DDBJ whole genome shotgun (WGS) entry which is preliminary data.</text>
</comment>
<dbReference type="RefSeq" id="WP_109941722.1">
    <property type="nucleotide sequence ID" value="NZ_CP176366.1"/>
</dbReference>
<sequence length="183" mass="20238">MNAITTLLEKAKQFHGDICPGIATGTRMTIAAMRELGMNPLEKNQNLIVYVEIDRCATDAIQAITGCSLGHRTLKVLNFGKFAATFVDTQNGKAVRVSQLPKKEDQPTDMNELRDMILNAPEEQIIRIQEVSVQIPPEDMPGFPSRSVTCSKCKEQIMDGRDIQKGELILCKSCSGEAYYSSL</sequence>